<sequence length="76" mass="8502">MLSERCGAIADKRLFSNIVEGYAEDFGHLSVKTFAVDQMSSGEARVSYTVGLPNRDITDERWTRESGKWLNDGCLT</sequence>
<proteinExistence type="predicted"/>
<name>A0A2R4T597_9ACTN</name>
<dbReference type="RefSeq" id="WP_108150620.1">
    <property type="nucleotide sequence ID" value="NZ_CP026304.1"/>
</dbReference>
<organism evidence="1 2">
    <name type="scientific">Streptomyces lunaelactis</name>
    <dbReference type="NCBI Taxonomy" id="1535768"/>
    <lineage>
        <taxon>Bacteria</taxon>
        <taxon>Bacillati</taxon>
        <taxon>Actinomycetota</taxon>
        <taxon>Actinomycetes</taxon>
        <taxon>Kitasatosporales</taxon>
        <taxon>Streptomycetaceae</taxon>
        <taxon>Streptomyces</taxon>
    </lineage>
</organism>
<dbReference type="KEGG" id="slk:SLUN_21150"/>
<dbReference type="AlphaFoldDB" id="A0A2R4T597"/>
<evidence type="ECO:0000313" key="1">
    <source>
        <dbReference type="EMBL" id="AVZ74292.1"/>
    </source>
</evidence>
<keyword evidence="2" id="KW-1185">Reference proteome</keyword>
<dbReference type="EMBL" id="CP026304">
    <property type="protein sequence ID" value="AVZ74292.1"/>
    <property type="molecule type" value="Genomic_DNA"/>
</dbReference>
<reference evidence="1 2" key="1">
    <citation type="submission" date="2018-01" db="EMBL/GenBank/DDBJ databases">
        <title>Complete genome sequence of Streptomyces lunaelactis MM109T, a Ferroverdin A producer isolated from cave moonmilk deposits.</title>
        <authorList>
            <person name="Naome A."/>
            <person name="Martinet L."/>
            <person name="Maciejewska M."/>
            <person name="Anderssen S."/>
            <person name="Adam D."/>
            <person name="Tenconi E."/>
            <person name="Deflandre B."/>
            <person name="Arguelles-Arias A."/>
            <person name="Calusinska M."/>
            <person name="Copieters W."/>
            <person name="Karim L."/>
            <person name="Hanikenne M."/>
            <person name="Baurain D."/>
            <person name="van Wezel G."/>
            <person name="Smargiasso N."/>
            <person name="de Pauw E."/>
            <person name="Delfosse P."/>
            <person name="Rigali S."/>
        </authorList>
    </citation>
    <scope>NUCLEOTIDE SEQUENCE [LARGE SCALE GENOMIC DNA]</scope>
    <source>
        <strain evidence="1 2">MM109</strain>
    </source>
</reference>
<gene>
    <name evidence="1" type="ORF">SLUN_21150</name>
</gene>
<dbReference type="Proteomes" id="UP000244201">
    <property type="component" value="Chromosome"/>
</dbReference>
<dbReference type="GeneID" id="55657759"/>
<accession>A0A2R4T597</accession>
<dbReference type="OrthoDB" id="4329166at2"/>
<protein>
    <submittedName>
        <fullName evidence="1">Uncharacterized protein</fullName>
    </submittedName>
</protein>
<evidence type="ECO:0000313" key="2">
    <source>
        <dbReference type="Proteomes" id="UP000244201"/>
    </source>
</evidence>